<sequence>MFIAPPFKNITFKSPSGVFVNNMDLLVTLDKVSICE</sequence>
<reference evidence="1" key="1">
    <citation type="submission" date="2022-03" db="EMBL/GenBank/DDBJ databases">
        <authorList>
            <person name="Sayadi A."/>
        </authorList>
    </citation>
    <scope>NUCLEOTIDE SEQUENCE</scope>
</reference>
<name>A0A9P0L0M3_ACAOB</name>
<dbReference type="AlphaFoldDB" id="A0A9P0L0M3"/>
<evidence type="ECO:0000313" key="2">
    <source>
        <dbReference type="Proteomes" id="UP001152888"/>
    </source>
</evidence>
<evidence type="ECO:0000313" key="1">
    <source>
        <dbReference type="EMBL" id="CAH1985345.1"/>
    </source>
</evidence>
<keyword evidence="2" id="KW-1185">Reference proteome</keyword>
<protein>
    <submittedName>
        <fullName evidence="1">Uncharacterized protein</fullName>
    </submittedName>
</protein>
<proteinExistence type="predicted"/>
<comment type="caution">
    <text evidence="1">The sequence shown here is derived from an EMBL/GenBank/DDBJ whole genome shotgun (WGS) entry which is preliminary data.</text>
</comment>
<accession>A0A9P0L0M3</accession>
<gene>
    <name evidence="1" type="ORF">ACAOBT_LOCUS16627</name>
</gene>
<dbReference type="EMBL" id="CAKOFQ010006978">
    <property type="protein sequence ID" value="CAH1985345.1"/>
    <property type="molecule type" value="Genomic_DNA"/>
</dbReference>
<organism evidence="1 2">
    <name type="scientific">Acanthoscelides obtectus</name>
    <name type="common">Bean weevil</name>
    <name type="synonym">Bruchus obtectus</name>
    <dbReference type="NCBI Taxonomy" id="200917"/>
    <lineage>
        <taxon>Eukaryota</taxon>
        <taxon>Metazoa</taxon>
        <taxon>Ecdysozoa</taxon>
        <taxon>Arthropoda</taxon>
        <taxon>Hexapoda</taxon>
        <taxon>Insecta</taxon>
        <taxon>Pterygota</taxon>
        <taxon>Neoptera</taxon>
        <taxon>Endopterygota</taxon>
        <taxon>Coleoptera</taxon>
        <taxon>Polyphaga</taxon>
        <taxon>Cucujiformia</taxon>
        <taxon>Chrysomeloidea</taxon>
        <taxon>Chrysomelidae</taxon>
        <taxon>Bruchinae</taxon>
        <taxon>Bruchini</taxon>
        <taxon>Acanthoscelides</taxon>
    </lineage>
</organism>
<dbReference type="OrthoDB" id="10322136at2759"/>
<dbReference type="Proteomes" id="UP001152888">
    <property type="component" value="Unassembled WGS sequence"/>
</dbReference>